<keyword evidence="2" id="KW-1185">Reference proteome</keyword>
<evidence type="ECO:0000313" key="1">
    <source>
        <dbReference type="EMBL" id="QVL36306.1"/>
    </source>
</evidence>
<sequence>MKLVYTRSLKPQMILARPLYSEKGTLLLAEGIQLNERLVGMLDRMEVPFVYVRDDRFPDLEVRPLISHRNLGRAIRELHRTYEDATRNSTKAALVADFDQLFDVVRSVLDEVLSQPDLVVHLLDVRSNDGYSYQHSVQTMILSMMIGRRMALPEAQLHNLGLGALLAGIGKAFIPSRILTRSGPLSREERELLYHYPRFGWELLEGYGNVWPTARIVTLQHQERWNGSGYPSGLKGEEIHLFSRIVAVADVHDALVSRRPWREALRPYEAFAQITAESGGLFDPAVVDIYQKIVTPYPIGTWLYLSTGHIGMVTDCFVDDTLRPQVRIVRHERTGPLSRPLTLDMRQYPDLEIGAVLDGEPEGDGDDEAEKEREKEEKEEKEGVEKGAAKV</sequence>
<gene>
    <name evidence="1" type="ORF">KIH16_00310</name>
</gene>
<name>A0ACD1DW32_9BACT</name>
<dbReference type="EMBL" id="CP074691">
    <property type="protein sequence ID" value="QVL36306.1"/>
    <property type="molecule type" value="Genomic_DNA"/>
</dbReference>
<dbReference type="Proteomes" id="UP000682204">
    <property type="component" value="Chromosome"/>
</dbReference>
<proteinExistence type="predicted"/>
<protein>
    <submittedName>
        <fullName evidence="1">HD-GYP domain-containing protein</fullName>
    </submittedName>
</protein>
<evidence type="ECO:0000313" key="2">
    <source>
        <dbReference type="Proteomes" id="UP000682204"/>
    </source>
</evidence>
<accession>A0ACD1DW32</accession>
<organism evidence="1 2">
    <name type="scientific">Aminirod propionatiphilus</name>
    <dbReference type="NCBI Taxonomy" id="3415223"/>
    <lineage>
        <taxon>Bacteria</taxon>
        <taxon>Thermotogati</taxon>
        <taxon>Synergistota</taxon>
        <taxon>Synergistia</taxon>
        <taxon>Synergistales</taxon>
        <taxon>Aminiphilaceae</taxon>
        <taxon>Aminirod</taxon>
    </lineage>
</organism>
<reference evidence="1" key="1">
    <citation type="submission" date="2021-05" db="EMBL/GenBank/DDBJ databases">
        <title>An isolated secondary fermenter in methanogenic hydrocarbon-degrading communities.</title>
        <authorList>
            <person name="Liu Y.-F."/>
            <person name="Liu Z.-l."/>
        </authorList>
    </citation>
    <scope>NUCLEOTIDE SEQUENCE</scope>
    <source>
        <strain evidence="1">L-13</strain>
    </source>
</reference>